<dbReference type="GO" id="GO:0003677">
    <property type="term" value="F:DNA binding"/>
    <property type="evidence" value="ECO:0007669"/>
    <property type="project" value="UniProtKB-KW"/>
</dbReference>
<evidence type="ECO:0000259" key="1">
    <source>
        <dbReference type="Pfam" id="PF08279"/>
    </source>
</evidence>
<reference evidence="3 4" key="1">
    <citation type="submission" date="2020-08" db="EMBL/GenBank/DDBJ databases">
        <title>Functional genomics of gut bacteria from endangered species of beetles.</title>
        <authorList>
            <person name="Carlos-Shanley C."/>
        </authorList>
    </citation>
    <scope>NUCLEOTIDE SEQUENCE [LARGE SCALE GENOMIC DNA]</scope>
    <source>
        <strain evidence="3 4">S00179</strain>
    </source>
</reference>
<evidence type="ECO:0000259" key="2">
    <source>
        <dbReference type="Pfam" id="PF13280"/>
    </source>
</evidence>
<dbReference type="PANTHER" id="PTHR34580">
    <property type="match status" value="1"/>
</dbReference>
<accession>A0A7W7KQ71</accession>
<sequence length="229" mass="26016">MSRAQRLLDLLQVLRRHRLPVSGRALAAELGVSLRTLYRDIATLQQQGAHIEGEAGVGYVLRPGFELPPLMFSLEEIEALVLGMRWVSRHGDRGLASAARDVLAKVGSVLPANLRLELESNALLVGSRPVEGVSDELLGQVRDSIRRQGKLQFAYRDAAGRLTERVVWPFGLGYFEQVRVVMAWCELRQDLRHFRLDRMERVSGLAERYPRQRQALLRDWYAQHDIAVQ</sequence>
<feature type="domain" description="WYL" evidence="2">
    <location>
        <begin position="136"/>
        <end position="202"/>
    </location>
</feature>
<dbReference type="Gene3D" id="1.10.10.10">
    <property type="entry name" value="Winged helix-like DNA-binding domain superfamily/Winged helix DNA-binding domain"/>
    <property type="match status" value="1"/>
</dbReference>
<proteinExistence type="predicted"/>
<evidence type="ECO:0000313" key="4">
    <source>
        <dbReference type="Proteomes" id="UP000566995"/>
    </source>
</evidence>
<keyword evidence="3" id="KW-0238">DNA-binding</keyword>
<organism evidence="3 4">
    <name type="scientific">Pseudomonas nitroreducens</name>
    <dbReference type="NCBI Taxonomy" id="46680"/>
    <lineage>
        <taxon>Bacteria</taxon>
        <taxon>Pseudomonadati</taxon>
        <taxon>Pseudomonadota</taxon>
        <taxon>Gammaproteobacteria</taxon>
        <taxon>Pseudomonadales</taxon>
        <taxon>Pseudomonadaceae</taxon>
        <taxon>Pseudomonas</taxon>
    </lineage>
</organism>
<gene>
    <name evidence="3" type="ORF">HNP46_005858</name>
</gene>
<dbReference type="InterPro" id="IPR051534">
    <property type="entry name" value="CBASS_pafABC_assoc_protein"/>
</dbReference>
<dbReference type="InterPro" id="IPR036388">
    <property type="entry name" value="WH-like_DNA-bd_sf"/>
</dbReference>
<dbReference type="Proteomes" id="UP000566995">
    <property type="component" value="Unassembled WGS sequence"/>
</dbReference>
<dbReference type="InterPro" id="IPR036390">
    <property type="entry name" value="WH_DNA-bd_sf"/>
</dbReference>
<dbReference type="SUPFAM" id="SSF46785">
    <property type="entry name" value="Winged helix' DNA-binding domain"/>
    <property type="match status" value="1"/>
</dbReference>
<dbReference type="EMBL" id="JACHLI010000033">
    <property type="protein sequence ID" value="MBB4866950.1"/>
    <property type="molecule type" value="Genomic_DNA"/>
</dbReference>
<dbReference type="Pfam" id="PF13280">
    <property type="entry name" value="WYL"/>
    <property type="match status" value="1"/>
</dbReference>
<dbReference type="AlphaFoldDB" id="A0A7W7KQ71"/>
<evidence type="ECO:0000313" key="3">
    <source>
        <dbReference type="EMBL" id="MBB4866950.1"/>
    </source>
</evidence>
<dbReference type="Pfam" id="PF08279">
    <property type="entry name" value="HTH_11"/>
    <property type="match status" value="1"/>
</dbReference>
<name>A0A7W7KQ71_PSENT</name>
<protein>
    <submittedName>
        <fullName evidence="3">Putative DNA-binding transcriptional regulator YafY</fullName>
    </submittedName>
</protein>
<feature type="domain" description="Helix-turn-helix type 11" evidence="1">
    <location>
        <begin position="6"/>
        <end position="59"/>
    </location>
</feature>
<dbReference type="PANTHER" id="PTHR34580:SF3">
    <property type="entry name" value="PROTEIN PAFB"/>
    <property type="match status" value="1"/>
</dbReference>
<comment type="caution">
    <text evidence="3">The sequence shown here is derived from an EMBL/GenBank/DDBJ whole genome shotgun (WGS) entry which is preliminary data.</text>
</comment>
<dbReference type="RefSeq" id="WP_184596006.1">
    <property type="nucleotide sequence ID" value="NZ_JACHLI010000033.1"/>
</dbReference>
<dbReference type="InterPro" id="IPR013196">
    <property type="entry name" value="HTH_11"/>
</dbReference>
<dbReference type="InterPro" id="IPR026881">
    <property type="entry name" value="WYL_dom"/>
</dbReference>
<dbReference type="PROSITE" id="PS52050">
    <property type="entry name" value="WYL"/>
    <property type="match status" value="1"/>
</dbReference>